<dbReference type="AlphaFoldDB" id="X0UI52"/>
<dbReference type="SUPFAM" id="SSF48371">
    <property type="entry name" value="ARM repeat"/>
    <property type="match status" value="1"/>
</dbReference>
<dbReference type="EMBL" id="BARS01027627">
    <property type="protein sequence ID" value="GAG00048.1"/>
    <property type="molecule type" value="Genomic_DNA"/>
</dbReference>
<reference evidence="1" key="1">
    <citation type="journal article" date="2014" name="Front. Microbiol.">
        <title>High frequency of phylogenetically diverse reductive dehalogenase-homologous genes in deep subseafloor sedimentary metagenomes.</title>
        <authorList>
            <person name="Kawai M."/>
            <person name="Futagami T."/>
            <person name="Toyoda A."/>
            <person name="Takaki Y."/>
            <person name="Nishi S."/>
            <person name="Hori S."/>
            <person name="Arai W."/>
            <person name="Tsubouchi T."/>
            <person name="Morono Y."/>
            <person name="Uchiyama I."/>
            <person name="Ito T."/>
            <person name="Fujiyama A."/>
            <person name="Inagaki F."/>
            <person name="Takami H."/>
        </authorList>
    </citation>
    <scope>NUCLEOTIDE SEQUENCE</scope>
    <source>
        <strain evidence="1">Expedition CK06-06</strain>
    </source>
</reference>
<evidence type="ECO:0008006" key="2">
    <source>
        <dbReference type="Google" id="ProtNLM"/>
    </source>
</evidence>
<dbReference type="Gene3D" id="1.25.40.290">
    <property type="entry name" value="ARM repeat domains"/>
    <property type="match status" value="1"/>
</dbReference>
<name>X0UI52_9ZZZZ</name>
<organism evidence="1">
    <name type="scientific">marine sediment metagenome</name>
    <dbReference type="NCBI Taxonomy" id="412755"/>
    <lineage>
        <taxon>unclassified sequences</taxon>
        <taxon>metagenomes</taxon>
        <taxon>ecological metagenomes</taxon>
    </lineage>
</organism>
<feature type="non-terminal residue" evidence="1">
    <location>
        <position position="1"/>
    </location>
</feature>
<proteinExistence type="predicted"/>
<dbReference type="InterPro" id="IPR016024">
    <property type="entry name" value="ARM-type_fold"/>
</dbReference>
<dbReference type="Pfam" id="PF08713">
    <property type="entry name" value="DNA_alkylation"/>
    <property type="match status" value="1"/>
</dbReference>
<dbReference type="InterPro" id="IPR014825">
    <property type="entry name" value="DNA_alkylation"/>
</dbReference>
<protein>
    <recommendedName>
        <fullName evidence="2">DNA alkylation repair enzyme</fullName>
    </recommendedName>
</protein>
<accession>X0UI52</accession>
<evidence type="ECO:0000313" key="1">
    <source>
        <dbReference type="EMBL" id="GAG00048.1"/>
    </source>
</evidence>
<comment type="caution">
    <text evidence="1">The sequence shown here is derived from an EMBL/GenBank/DDBJ whole genome shotgun (WGS) entry which is preliminary data.</text>
</comment>
<sequence length="93" mass="10596">SVGVAVHFFAKRVRDDPARIERLLALLAPLIEERDTSALKGLGWGLKTIGRYYPELLVAFLRRQLTTKHPRKLLLRKATTYLDEARKEGILSP</sequence>
<gene>
    <name evidence="1" type="ORF">S01H1_43367</name>
</gene>